<keyword evidence="7" id="KW-0966">Cell projection</keyword>
<evidence type="ECO:0000256" key="8">
    <source>
        <dbReference type="ARBA" id="ARBA00031554"/>
    </source>
</evidence>
<evidence type="ECO:0000259" key="12">
    <source>
        <dbReference type="Pfam" id="PF14775"/>
    </source>
</evidence>
<protein>
    <recommendedName>
        <fullName evidence="3">Dynein regulatory complex protein 1</fullName>
    </recommendedName>
    <alternativeName>
        <fullName evidence="8">Coiled-coil domain-containing protein 164</fullName>
    </alternativeName>
</protein>
<dbReference type="GeneID" id="103390507"/>
<organism evidence="13 14">
    <name type="scientific">Cynoglossus semilaevis</name>
    <name type="common">Tongue sole</name>
    <dbReference type="NCBI Taxonomy" id="244447"/>
    <lineage>
        <taxon>Eukaryota</taxon>
        <taxon>Metazoa</taxon>
        <taxon>Chordata</taxon>
        <taxon>Craniata</taxon>
        <taxon>Vertebrata</taxon>
        <taxon>Euteleostomi</taxon>
        <taxon>Actinopterygii</taxon>
        <taxon>Neopterygii</taxon>
        <taxon>Teleostei</taxon>
        <taxon>Neoteleostei</taxon>
        <taxon>Acanthomorphata</taxon>
        <taxon>Carangaria</taxon>
        <taxon>Pleuronectiformes</taxon>
        <taxon>Pleuronectoidei</taxon>
        <taxon>Cynoglossidae</taxon>
        <taxon>Cynoglossinae</taxon>
        <taxon>Cynoglossus</taxon>
    </lineage>
</organism>
<dbReference type="STRING" id="244447.ENSCSEP00000002887"/>
<dbReference type="KEGG" id="csem:103390507"/>
<evidence type="ECO:0000256" key="6">
    <source>
        <dbReference type="ARBA" id="ARBA00023069"/>
    </source>
</evidence>
<dbReference type="OMA" id="AKCLEIM"/>
<dbReference type="Ensembl" id="ENSCSET00000002931.1">
    <property type="protein sequence ID" value="ENSCSEP00000002887.1"/>
    <property type="gene ID" value="ENSCSEG00000001904.1"/>
</dbReference>
<dbReference type="GO" id="GO:0070286">
    <property type="term" value="P:axonemal dynein complex assembly"/>
    <property type="evidence" value="ECO:0007669"/>
    <property type="project" value="InterPro"/>
</dbReference>
<evidence type="ECO:0000256" key="2">
    <source>
        <dbReference type="ARBA" id="ARBA00009688"/>
    </source>
</evidence>
<dbReference type="PANTHER" id="PTHR21625:SF1">
    <property type="entry name" value="DYNEIN REGULATORY COMPLEX PROTEIN 1"/>
    <property type="match status" value="1"/>
</dbReference>
<keyword evidence="4" id="KW-0282">Flagellum</keyword>
<evidence type="ECO:0000313" key="14">
    <source>
        <dbReference type="Proteomes" id="UP000265120"/>
    </source>
</evidence>
<dbReference type="InterPro" id="IPR029440">
    <property type="entry name" value="DRC1_C"/>
</dbReference>
<dbReference type="Pfam" id="PF14775">
    <property type="entry name" value="NYD-SP28_assoc"/>
    <property type="match status" value="1"/>
</dbReference>
<evidence type="ECO:0000256" key="3">
    <source>
        <dbReference type="ARBA" id="ARBA00013815"/>
    </source>
</evidence>
<feature type="region of interest" description="Disordered" evidence="10">
    <location>
        <begin position="1"/>
        <end position="62"/>
    </location>
</feature>
<name>A0A3P8UKG8_CYNSE</name>
<dbReference type="Pfam" id="PF14772">
    <property type="entry name" value="NYD-SP28"/>
    <property type="match status" value="1"/>
</dbReference>
<proteinExistence type="inferred from homology"/>
<dbReference type="GeneTree" id="ENSGT00940000153804"/>
<dbReference type="Proteomes" id="UP000265120">
    <property type="component" value="Chromosome 15"/>
</dbReference>
<dbReference type="InParanoid" id="A0A3P8UKG8"/>
<reference evidence="13 14" key="1">
    <citation type="journal article" date="2014" name="Nat. Genet.">
        <title>Whole-genome sequence of a flatfish provides insights into ZW sex chromosome evolution and adaptation to a benthic lifestyle.</title>
        <authorList>
            <person name="Chen S."/>
            <person name="Zhang G."/>
            <person name="Shao C."/>
            <person name="Huang Q."/>
            <person name="Liu G."/>
            <person name="Zhang P."/>
            <person name="Song W."/>
            <person name="An N."/>
            <person name="Chalopin D."/>
            <person name="Volff J.N."/>
            <person name="Hong Y."/>
            <person name="Li Q."/>
            <person name="Sha Z."/>
            <person name="Zhou H."/>
            <person name="Xie M."/>
            <person name="Yu Q."/>
            <person name="Liu Y."/>
            <person name="Xiang H."/>
            <person name="Wang N."/>
            <person name="Wu K."/>
            <person name="Yang C."/>
            <person name="Zhou Q."/>
            <person name="Liao X."/>
            <person name="Yang L."/>
            <person name="Hu Q."/>
            <person name="Zhang J."/>
            <person name="Meng L."/>
            <person name="Jin L."/>
            <person name="Tian Y."/>
            <person name="Lian J."/>
            <person name="Yang J."/>
            <person name="Miao G."/>
            <person name="Liu S."/>
            <person name="Liang Z."/>
            <person name="Yan F."/>
            <person name="Li Y."/>
            <person name="Sun B."/>
            <person name="Zhang H."/>
            <person name="Zhang J."/>
            <person name="Zhu Y."/>
            <person name="Du M."/>
            <person name="Zhao Y."/>
            <person name="Schartl M."/>
            <person name="Tang Q."/>
            <person name="Wang J."/>
        </authorList>
    </citation>
    <scope>NUCLEOTIDE SEQUENCE</scope>
</reference>
<comment type="subcellular location">
    <subcellularLocation>
        <location evidence="1">Cytoplasm</location>
        <location evidence="1">Cytoskeleton</location>
        <location evidence="1">Flagellum axoneme</location>
    </subcellularLocation>
</comment>
<evidence type="ECO:0000313" key="13">
    <source>
        <dbReference type="Ensembl" id="ENSCSEP00000002887.1"/>
    </source>
</evidence>
<dbReference type="FunCoup" id="A0A3P8UKG8">
    <property type="interactions" value="153"/>
</dbReference>
<feature type="domain" description="Dynein regulatory complex protein 1 C-terminal" evidence="12">
    <location>
        <begin position="523"/>
        <end position="580"/>
    </location>
</feature>
<accession>A0A3P8UKG8</accession>
<keyword evidence="14" id="KW-1185">Reference proteome</keyword>
<reference evidence="13" key="2">
    <citation type="submission" date="2025-08" db="UniProtKB">
        <authorList>
            <consortium name="Ensembl"/>
        </authorList>
    </citation>
    <scope>IDENTIFICATION</scope>
</reference>
<feature type="compositionally biased region" description="Basic and acidic residues" evidence="10">
    <location>
        <begin position="1"/>
        <end position="13"/>
    </location>
</feature>
<comment type="similarity">
    <text evidence="2">Belongs to the DRC1 family.</text>
</comment>
<keyword evidence="6" id="KW-0969">Cilium</keyword>
<evidence type="ECO:0000256" key="1">
    <source>
        <dbReference type="ARBA" id="ARBA00004611"/>
    </source>
</evidence>
<keyword evidence="5" id="KW-0175">Coiled coil</keyword>
<dbReference type="OrthoDB" id="10260459at2759"/>
<dbReference type="AlphaFoldDB" id="A0A3P8UKG8"/>
<dbReference type="GO" id="GO:0005858">
    <property type="term" value="C:axonemal dynein complex"/>
    <property type="evidence" value="ECO:0007669"/>
    <property type="project" value="InterPro"/>
</dbReference>
<feature type="domain" description="Dynein regulatory complex protein 1/2 N-terminal" evidence="11">
    <location>
        <begin position="72"/>
        <end position="170"/>
    </location>
</feature>
<dbReference type="RefSeq" id="XP_008324613.1">
    <property type="nucleotide sequence ID" value="XM_008326391.3"/>
</dbReference>
<comment type="function">
    <text evidence="9">Component of the nexin-dynein regulatory complex (N-DRC) a key regulator of ciliary/flagellar motility which maintains the alignment and integrity of the distal axoneme and regulates microtubule sliding in motile axonemes. Plays a critical role in the assembly of N-DRC and also stabilizes the assembly of multiple inner dynein arms and radial spokes. Coassembles with CCDC65/DRC2 to form a central scaffold needed for assembly of the N-DRC and its attachment to the outer doublet microtubules.</text>
</comment>
<dbReference type="GO" id="GO:0060285">
    <property type="term" value="P:cilium-dependent cell motility"/>
    <property type="evidence" value="ECO:0007669"/>
    <property type="project" value="TreeGrafter"/>
</dbReference>
<reference evidence="13" key="3">
    <citation type="submission" date="2025-09" db="UniProtKB">
        <authorList>
            <consortium name="Ensembl"/>
        </authorList>
    </citation>
    <scope>IDENTIFICATION</scope>
</reference>
<dbReference type="InterPro" id="IPR039505">
    <property type="entry name" value="DRC1/2_N"/>
</dbReference>
<evidence type="ECO:0000256" key="4">
    <source>
        <dbReference type="ARBA" id="ARBA00022846"/>
    </source>
</evidence>
<dbReference type="InterPro" id="IPR039750">
    <property type="entry name" value="DRC1/DRC2"/>
</dbReference>
<evidence type="ECO:0000256" key="7">
    <source>
        <dbReference type="ARBA" id="ARBA00023273"/>
    </source>
</evidence>
<evidence type="ECO:0000256" key="9">
    <source>
        <dbReference type="ARBA" id="ARBA00046115"/>
    </source>
</evidence>
<dbReference type="PANTHER" id="PTHR21625">
    <property type="entry name" value="NYD-SP28 PROTEIN"/>
    <property type="match status" value="1"/>
</dbReference>
<dbReference type="GO" id="GO:0003352">
    <property type="term" value="P:regulation of cilium movement"/>
    <property type="evidence" value="ECO:0007669"/>
    <property type="project" value="TreeGrafter"/>
</dbReference>
<evidence type="ECO:0000256" key="10">
    <source>
        <dbReference type="SAM" id="MobiDB-lite"/>
    </source>
</evidence>
<sequence length="592" mass="69320">MEERNLDQEERKKSVSSFSSDDDYNESLGDSDDADDISEEESDNEESDSLSQETDLQSPLTKFLEDIQNGVDTRESVRRREIDDVCKIRLELLGQYLRSSHEKFEDLLRGWSLAKEKVSSPQELRLALRSQQQLVVQLLEEKKKIINDLQWDLMLAGDHFVKDLMTQTEERDQMMEKMDDQIRNLIERYRSNLTNTENSNQENNATIHATARQEWERQQKEFYAAELEMLTERRKQVTNYDEKIQCLILENMETQAMVKIEQDANLQLLVREHQKIRASYTMTSLKKTNERYDLEAHQNTRIAGLQTENDDQSHDPEQANQTVKRIRYLSKNYQYNIKQYEHLQGKTKNIAVADEKTYEEMVETVEEEVKQLVDKALEIDSLICKWYQGIPWKRPVVAFTEIPDETLEKVREMLLDEAGILVDEDMDEDEKWESLLTTCCISEMDLPKVANYFIKYSQREAGELCGPLGKSCAKTAAALGTRSTSFLTADLINPNYILPALKSFIKQDVTYLVIMGQQARDKEFWESLGNIVCEEKVKLWEEIERTLKQYLEVLKEVYKLTPEVDILRRQNTELRMQLQKSPSIRSNSEIMK</sequence>
<evidence type="ECO:0000256" key="5">
    <source>
        <dbReference type="ARBA" id="ARBA00023054"/>
    </source>
</evidence>
<feature type="compositionally biased region" description="Acidic residues" evidence="10">
    <location>
        <begin position="20"/>
        <end position="48"/>
    </location>
</feature>
<evidence type="ECO:0000259" key="11">
    <source>
        <dbReference type="Pfam" id="PF14772"/>
    </source>
</evidence>